<reference evidence="2" key="1">
    <citation type="submission" date="2016-05" db="EMBL/GenBank/DDBJ databases">
        <title>Comparative genomics of biotechnologically important yeasts.</title>
        <authorList>
            <consortium name="DOE Joint Genome Institute"/>
            <person name="Riley R."/>
            <person name="Haridas S."/>
            <person name="Wolfe K.H."/>
            <person name="Lopes M.R."/>
            <person name="Hittinger C.T."/>
            <person name="Goker M."/>
            <person name="Salamov A."/>
            <person name="Wisecaver J."/>
            <person name="Long T.M."/>
            <person name="Aerts A.L."/>
            <person name="Barry K."/>
            <person name="Choi C."/>
            <person name="Clum A."/>
            <person name="Coughlan A.Y."/>
            <person name="Deshpande S."/>
            <person name="Douglass A.P."/>
            <person name="Hanson S.J."/>
            <person name="Klenk H.-P."/>
            <person name="Labutti K."/>
            <person name="Lapidus A."/>
            <person name="Lindquist E."/>
            <person name="Lipzen A."/>
            <person name="Meier-Kolthoff J.P."/>
            <person name="Ohm R.A."/>
            <person name="Otillar R.P."/>
            <person name="Pangilinan J."/>
            <person name="Peng Y."/>
            <person name="Rokas A."/>
            <person name="Rosa C.A."/>
            <person name="Scheuner C."/>
            <person name="Sibirny A.A."/>
            <person name="Slot J.C."/>
            <person name="Stielow J.B."/>
            <person name="Sun H."/>
            <person name="Kurtzman C.P."/>
            <person name="Blackwell M."/>
            <person name="Grigoriev I.V."/>
            <person name="Jeffries T.W."/>
        </authorList>
    </citation>
    <scope>NUCLEOTIDE SEQUENCE [LARGE SCALE GENOMIC DNA]</scope>
    <source>
        <strain evidence="2">NRRL Y-12698</strain>
    </source>
</reference>
<dbReference type="Proteomes" id="UP000094336">
    <property type="component" value="Unassembled WGS sequence"/>
</dbReference>
<name>A0A1E3QVA5_9ASCO</name>
<sequence length="91" mass="10387">MIDFFFVASSISHLLEVRYEFFSLREGTSLFSAECRISAVECGMVGISELMTNPSHQYTQYTRHNKGAYIHPWLINAIERTAKGNCFSNSK</sequence>
<dbReference type="EMBL" id="KV454427">
    <property type="protein sequence ID" value="ODQ81591.1"/>
    <property type="molecule type" value="Genomic_DNA"/>
</dbReference>
<dbReference type="RefSeq" id="XP_018986919.1">
    <property type="nucleotide sequence ID" value="XM_019126808.1"/>
</dbReference>
<dbReference type="AlphaFoldDB" id="A0A1E3QVA5"/>
<evidence type="ECO:0000313" key="1">
    <source>
        <dbReference type="EMBL" id="ODQ81591.1"/>
    </source>
</evidence>
<organism evidence="1 2">
    <name type="scientific">Babjeviella inositovora NRRL Y-12698</name>
    <dbReference type="NCBI Taxonomy" id="984486"/>
    <lineage>
        <taxon>Eukaryota</taxon>
        <taxon>Fungi</taxon>
        <taxon>Dikarya</taxon>
        <taxon>Ascomycota</taxon>
        <taxon>Saccharomycotina</taxon>
        <taxon>Pichiomycetes</taxon>
        <taxon>Serinales incertae sedis</taxon>
        <taxon>Babjeviella</taxon>
    </lineage>
</organism>
<protein>
    <submittedName>
        <fullName evidence="1">Uncharacterized protein</fullName>
    </submittedName>
</protein>
<keyword evidence="2" id="KW-1185">Reference proteome</keyword>
<accession>A0A1E3QVA5</accession>
<evidence type="ECO:0000313" key="2">
    <source>
        <dbReference type="Proteomes" id="UP000094336"/>
    </source>
</evidence>
<gene>
    <name evidence="1" type="ORF">BABINDRAFT_109105</name>
</gene>
<dbReference type="GeneID" id="30144662"/>
<proteinExistence type="predicted"/>